<dbReference type="InterPro" id="IPR050445">
    <property type="entry name" value="Bact_polysacc_biosynth/exp"/>
</dbReference>
<evidence type="ECO:0000256" key="4">
    <source>
        <dbReference type="ARBA" id="ARBA00022989"/>
    </source>
</evidence>
<keyword evidence="2" id="KW-1003">Cell membrane</keyword>
<dbReference type="Proteomes" id="UP000748308">
    <property type="component" value="Unassembled WGS sequence"/>
</dbReference>
<comment type="caution">
    <text evidence="8">The sequence shown here is derived from an EMBL/GenBank/DDBJ whole genome shotgun (WGS) entry which is preliminary data.</text>
</comment>
<reference evidence="8" key="1">
    <citation type="submission" date="2019-03" db="EMBL/GenBank/DDBJ databases">
        <title>Lake Tanganyika Metagenome-Assembled Genomes (MAGs).</title>
        <authorList>
            <person name="Tran P."/>
        </authorList>
    </citation>
    <scope>NUCLEOTIDE SEQUENCE</scope>
    <source>
        <strain evidence="8">M_DeepCast_400m_m2_100</strain>
    </source>
</reference>
<feature type="transmembrane region" description="Helical" evidence="6">
    <location>
        <begin position="23"/>
        <end position="43"/>
    </location>
</feature>
<evidence type="ECO:0000313" key="8">
    <source>
        <dbReference type="EMBL" id="MBM3317009.1"/>
    </source>
</evidence>
<organism evidence="8 9">
    <name type="scientific">Eiseniibacteriota bacterium</name>
    <dbReference type="NCBI Taxonomy" id="2212470"/>
    <lineage>
        <taxon>Bacteria</taxon>
        <taxon>Candidatus Eiseniibacteriota</taxon>
    </lineage>
</organism>
<dbReference type="GO" id="GO:0005886">
    <property type="term" value="C:plasma membrane"/>
    <property type="evidence" value="ECO:0007669"/>
    <property type="project" value="UniProtKB-SubCell"/>
</dbReference>
<dbReference type="PANTHER" id="PTHR32309:SF31">
    <property type="entry name" value="CAPSULAR EXOPOLYSACCHARIDE FAMILY"/>
    <property type="match status" value="1"/>
</dbReference>
<comment type="subcellular location">
    <subcellularLocation>
        <location evidence="1">Cell membrane</location>
        <topology evidence="1">Multi-pass membrane protein</topology>
    </subcellularLocation>
</comment>
<dbReference type="PANTHER" id="PTHR32309">
    <property type="entry name" value="TYROSINE-PROTEIN KINASE"/>
    <property type="match status" value="1"/>
</dbReference>
<evidence type="ECO:0000256" key="5">
    <source>
        <dbReference type="ARBA" id="ARBA00023136"/>
    </source>
</evidence>
<dbReference type="Pfam" id="PF02706">
    <property type="entry name" value="Wzz"/>
    <property type="match status" value="1"/>
</dbReference>
<sequence>MTASMDRTVDLKHYGRLLWRRKGVILVSTAATLCAALIALAFVPSEYESEVTLMIQENQLLAGELQDLMGGSLRSTGRFGADEERMARLVGRISSRPFLERVIRLLRMAEDPVIRQQAQEEAGKTPGVGVEEMAIRILVSNLQSRIRFGRDGPGIYRVVVADYDPAFAQTLARWITELFVDTSSQESLERIRAAHEFGKEQLLIYQEQLRRAEAALERHQLSAIERGLRSGTIREGMLVPAEALYRRITDETALARLRLDAYAETLSPFGPAIDPDPVLRDPEVVELGRSLTDALRGELRRRLSAEAIETGEWPPLGALGALRRGLLQQVELVSARHCPEASAEALDVLTGYIFSKLDLDAQRDAAALLGDAIAEYRRQAQSRPGGEIERARLEEEVETSRRLLQSFQAQLVASDVSRAVEMTKLGVRIEVLDPAPLPLKPSRPNKTRILLAALLLGPLLGAGVAFLSEVLDPVLRSMEDFARVVPEPILGTTPLLTSLAVHRRWPRRHWVPLALAGLLLITLGFFAVRGRVLQRWAVVGVPVQVIDPGGVRDANP</sequence>
<evidence type="ECO:0000256" key="1">
    <source>
        <dbReference type="ARBA" id="ARBA00004651"/>
    </source>
</evidence>
<evidence type="ECO:0000256" key="2">
    <source>
        <dbReference type="ARBA" id="ARBA00022475"/>
    </source>
</evidence>
<keyword evidence="5 6" id="KW-0472">Membrane</keyword>
<keyword evidence="4 6" id="KW-1133">Transmembrane helix</keyword>
<evidence type="ECO:0000259" key="7">
    <source>
        <dbReference type="Pfam" id="PF02706"/>
    </source>
</evidence>
<accession>A0A938BLG6</accession>
<dbReference type="InterPro" id="IPR003856">
    <property type="entry name" value="LPS_length_determ_N"/>
</dbReference>
<feature type="domain" description="Polysaccharide chain length determinant N-terminal" evidence="7">
    <location>
        <begin position="8"/>
        <end position="75"/>
    </location>
</feature>
<gene>
    <name evidence="8" type="ORF">FJY75_04065</name>
</gene>
<dbReference type="EMBL" id="VGIY01000065">
    <property type="protein sequence ID" value="MBM3317009.1"/>
    <property type="molecule type" value="Genomic_DNA"/>
</dbReference>
<evidence type="ECO:0000256" key="6">
    <source>
        <dbReference type="SAM" id="Phobius"/>
    </source>
</evidence>
<evidence type="ECO:0000313" key="9">
    <source>
        <dbReference type="Proteomes" id="UP000748308"/>
    </source>
</evidence>
<feature type="transmembrane region" description="Helical" evidence="6">
    <location>
        <begin position="449"/>
        <end position="468"/>
    </location>
</feature>
<keyword evidence="3 6" id="KW-0812">Transmembrane</keyword>
<evidence type="ECO:0000256" key="3">
    <source>
        <dbReference type="ARBA" id="ARBA00022692"/>
    </source>
</evidence>
<protein>
    <recommendedName>
        <fullName evidence="7">Polysaccharide chain length determinant N-terminal domain-containing protein</fullName>
    </recommendedName>
</protein>
<feature type="transmembrane region" description="Helical" evidence="6">
    <location>
        <begin position="509"/>
        <end position="528"/>
    </location>
</feature>
<dbReference type="AlphaFoldDB" id="A0A938BLG6"/>
<name>A0A938BLG6_UNCEI</name>
<proteinExistence type="predicted"/>